<organism evidence="2 3">
    <name type="scientific">Candidatus Bipolaricaulis anaerobius</name>
    <dbReference type="NCBI Taxonomy" id="2026885"/>
    <lineage>
        <taxon>Bacteria</taxon>
        <taxon>Candidatus Bipolaricaulota</taxon>
        <taxon>Candidatus Bipolaricaulia</taxon>
        <taxon>Candidatus Bipolaricaulales</taxon>
        <taxon>Candidatus Bipolaricaulaceae</taxon>
        <taxon>Candidatus Bipolaricaulis</taxon>
    </lineage>
</organism>
<dbReference type="OrthoDB" id="9804511at2"/>
<keyword evidence="3" id="KW-1185">Reference proteome</keyword>
<dbReference type="RefSeq" id="WP_157959385.1">
    <property type="nucleotide sequence ID" value="NZ_LS483254.1"/>
</dbReference>
<evidence type="ECO:0000313" key="3">
    <source>
        <dbReference type="Proteomes" id="UP000249818"/>
    </source>
</evidence>
<gene>
    <name evidence="2" type="ORF">BARAN1_0413</name>
</gene>
<feature type="signal peptide" evidence="1">
    <location>
        <begin position="1"/>
        <end position="22"/>
    </location>
</feature>
<keyword evidence="1" id="KW-0732">Signal</keyword>
<evidence type="ECO:0008006" key="4">
    <source>
        <dbReference type="Google" id="ProtNLM"/>
    </source>
</evidence>
<name>A0A2X3KUY7_9BACT</name>
<evidence type="ECO:0000256" key="1">
    <source>
        <dbReference type="SAM" id="SignalP"/>
    </source>
</evidence>
<accession>A0A2X3KUY7</accession>
<protein>
    <recommendedName>
        <fullName evidence="4">PKD domain-containing protein</fullName>
    </recommendedName>
</protein>
<dbReference type="KEGG" id="bana:BARAN1_0413"/>
<feature type="chain" id="PRO_5016149383" description="PKD domain-containing protein" evidence="1">
    <location>
        <begin position="23"/>
        <end position="217"/>
    </location>
</feature>
<proteinExistence type="predicted"/>
<sequence>MRTVMVTACLMIGVLSFGQGLALIPSTAIPEPGSEVSFQVSGAPAGAQFKWDFNGDGRPDATTNQPWANWTVPAGAWNVMVDVIQGSRSISQLGVVVVADSRLGAVGEVRWTGDVAEVTVVIRARTEIFGPGLTVDVPPGWTATSLDPARMNEQGQLEILAASATVLYPGQELVLQYVLYPPSARARARLACSVTGIVTVGDHKERVSVPVAGPLTF</sequence>
<dbReference type="AlphaFoldDB" id="A0A2X3KUY7"/>
<dbReference type="EMBL" id="LS483254">
    <property type="protein sequence ID" value="SQD92438.1"/>
    <property type="molecule type" value="Genomic_DNA"/>
</dbReference>
<evidence type="ECO:0000313" key="2">
    <source>
        <dbReference type="EMBL" id="SQD92438.1"/>
    </source>
</evidence>
<dbReference type="Proteomes" id="UP000249818">
    <property type="component" value="Chromosome BARAN1"/>
</dbReference>
<reference evidence="3" key="1">
    <citation type="submission" date="2018-05" db="EMBL/GenBank/DDBJ databases">
        <authorList>
            <person name="Hao L."/>
        </authorList>
    </citation>
    <scope>NUCLEOTIDE SEQUENCE [LARGE SCALE GENOMIC DNA]</scope>
</reference>